<dbReference type="SUPFAM" id="SSF55821">
    <property type="entry name" value="YrdC/RibB"/>
    <property type="match status" value="1"/>
</dbReference>
<feature type="domain" description="YrdC-like" evidence="1">
    <location>
        <begin position="21"/>
        <end position="208"/>
    </location>
</feature>
<dbReference type="EMBL" id="LIIK01000035">
    <property type="protein sequence ID" value="KQM08487.1"/>
    <property type="molecule type" value="Genomic_DNA"/>
</dbReference>
<dbReference type="PANTHER" id="PTHR42828:SF3">
    <property type="entry name" value="THREONYLCARBAMOYL-AMP SYNTHASE"/>
    <property type="match status" value="1"/>
</dbReference>
<name>A0A0Q4B7B8_9BACT</name>
<dbReference type="InterPro" id="IPR017945">
    <property type="entry name" value="DHBP_synth_RibB-like_a/b_dom"/>
</dbReference>
<keyword evidence="3" id="KW-1185">Reference proteome</keyword>
<dbReference type="InterPro" id="IPR006070">
    <property type="entry name" value="Sua5-like_dom"/>
</dbReference>
<dbReference type="PATRIC" id="fig|1702214.3.peg.876"/>
<dbReference type="PANTHER" id="PTHR42828">
    <property type="entry name" value="DHBP SYNTHASE RIBB-LIKE ALPHA/BETA DOMAIN-CONTAINING PROTEIN"/>
    <property type="match status" value="1"/>
</dbReference>
<accession>A0A0Q4B7B8</accession>
<dbReference type="AlphaFoldDB" id="A0A0Q4B7B8"/>
<dbReference type="NCBIfam" id="TIGR00057">
    <property type="entry name" value="L-threonylcarbamoyladenylate synthase"/>
    <property type="match status" value="1"/>
</dbReference>
<dbReference type="GO" id="GO:0003725">
    <property type="term" value="F:double-stranded RNA binding"/>
    <property type="evidence" value="ECO:0007669"/>
    <property type="project" value="InterPro"/>
</dbReference>
<dbReference type="Gene3D" id="3.90.870.10">
    <property type="entry name" value="DHBP synthase"/>
    <property type="match status" value="1"/>
</dbReference>
<gene>
    <name evidence="2" type="ORF">AL399_06955</name>
</gene>
<organism evidence="2 3">
    <name type="scientific">Candidatus [Bacteroides] periocalifornicus</name>
    <dbReference type="NCBI Taxonomy" id="1702214"/>
    <lineage>
        <taxon>Bacteria</taxon>
        <taxon>Pseudomonadati</taxon>
        <taxon>Bacteroidota</taxon>
    </lineage>
</organism>
<evidence type="ECO:0000313" key="2">
    <source>
        <dbReference type="EMBL" id="KQM08487.1"/>
    </source>
</evidence>
<dbReference type="PROSITE" id="PS51163">
    <property type="entry name" value="YRDC"/>
    <property type="match status" value="1"/>
</dbReference>
<dbReference type="InterPro" id="IPR052532">
    <property type="entry name" value="SUA5_domain"/>
</dbReference>
<sequence>MGLTTHHRARVYAVHPQNPQPRELDQLVEILRTDGVIIYPTDTLYGLGCSIESPKAIARIARIKGLKPREARFSFICERLGQVAEYARMSDAMYSVLRHNLPGPFTMILPGLSKCGESFMSPRKTVGIRIPNHAIPLALVRLLGCPILTSSLPLDAEEPEYGQFPELMAERWGALVDAVIDGGQGELTPSTVVDCTQDEIRVIRQGKGVLAPE</sequence>
<reference evidence="2" key="1">
    <citation type="submission" date="2015-08" db="EMBL/GenBank/DDBJ databases">
        <title>Candidatus Bacteriodes Periocalifornicus.</title>
        <authorList>
            <person name="McLean J.S."/>
            <person name="Kelley S."/>
        </authorList>
    </citation>
    <scope>NUCLEOTIDE SEQUENCE [LARGE SCALE GENOMIC DNA]</scope>
    <source>
        <strain evidence="2">12B</strain>
    </source>
</reference>
<evidence type="ECO:0000259" key="1">
    <source>
        <dbReference type="PROSITE" id="PS51163"/>
    </source>
</evidence>
<protein>
    <recommendedName>
        <fullName evidence="1">YrdC-like domain-containing protein</fullName>
    </recommendedName>
</protein>
<comment type="caution">
    <text evidence="2">The sequence shown here is derived from an EMBL/GenBank/DDBJ whole genome shotgun (WGS) entry which is preliminary data.</text>
</comment>
<dbReference type="STRING" id="1702214.AL399_06955"/>
<dbReference type="Proteomes" id="UP000054172">
    <property type="component" value="Unassembled WGS sequence"/>
</dbReference>
<dbReference type="Pfam" id="PF01300">
    <property type="entry name" value="Sua5_yciO_yrdC"/>
    <property type="match status" value="1"/>
</dbReference>
<evidence type="ECO:0000313" key="3">
    <source>
        <dbReference type="Proteomes" id="UP000054172"/>
    </source>
</evidence>
<proteinExistence type="predicted"/>